<dbReference type="InterPro" id="IPR050061">
    <property type="entry name" value="MurCDEF_pg_biosynth"/>
</dbReference>
<dbReference type="GO" id="GO:0005524">
    <property type="term" value="F:ATP binding"/>
    <property type="evidence" value="ECO:0007669"/>
    <property type="project" value="InterPro"/>
</dbReference>
<dbReference type="Pfam" id="PF08245">
    <property type="entry name" value="Mur_ligase_M"/>
    <property type="match status" value="1"/>
</dbReference>
<dbReference type="SUPFAM" id="SSF53623">
    <property type="entry name" value="MurD-like peptide ligases, catalytic domain"/>
    <property type="match status" value="1"/>
</dbReference>
<evidence type="ECO:0000259" key="2">
    <source>
        <dbReference type="Pfam" id="PF08245"/>
    </source>
</evidence>
<dbReference type="InterPro" id="IPR008337">
    <property type="entry name" value="Capsule_biosynth_CapB"/>
</dbReference>
<dbReference type="GO" id="GO:0045227">
    <property type="term" value="P:capsule polysaccharide biosynthetic process"/>
    <property type="evidence" value="ECO:0007669"/>
    <property type="project" value="InterPro"/>
</dbReference>
<comment type="caution">
    <text evidence="3">The sequence shown here is derived from an EMBL/GenBank/DDBJ whole genome shotgun (WGS) entry which is preliminary data.</text>
</comment>
<sequence>MNPAAVLASALSFAIGIGAIERFSAAKARRAIPIRIHVNGTRGKSTVTRLIRSALAEGGISCLGKTTGTAARYILPDGSEKPVRRLARPSIREQSSALVLGKKLGVRALVAECMAIKPELQWVSENKILLSTIGVITNARIDHVEEMGGSLEEITRSLGNTVPKKGILFTSDPLVAGILEPRAMERQTKLVLVRALDPETIKGRPGFGRIDAEAPRWWLENAGIALTVAEFCGVGRNTALRGIAKAKPDPGAARFVEPWEGIRALDASAANDPESLLELVRTMVGYDKELLFVYNNRQDRLPRLLTFLAAGLPGKLIVTGANPGLLLWRKAGRREDGDGPGPASTDGEGDTIRFVPSPRLALELKSIVRPDPEGPGKAPALVLCGNTKGWPVDLYGGR</sequence>
<dbReference type="PRINTS" id="PR01758">
    <property type="entry name" value="CAPSULEPROTB"/>
</dbReference>
<protein>
    <recommendedName>
        <fullName evidence="2">Mur ligase central domain-containing protein</fullName>
    </recommendedName>
</protein>
<dbReference type="Gene3D" id="3.40.1190.10">
    <property type="entry name" value="Mur-like, catalytic domain"/>
    <property type="match status" value="1"/>
</dbReference>
<accession>A0A644THP7</accession>
<evidence type="ECO:0000313" key="3">
    <source>
        <dbReference type="EMBL" id="MPL66394.1"/>
    </source>
</evidence>
<feature type="region of interest" description="Disordered" evidence="1">
    <location>
        <begin position="331"/>
        <end position="352"/>
    </location>
</feature>
<dbReference type="EMBL" id="VSSQ01000032">
    <property type="protein sequence ID" value="MPL66394.1"/>
    <property type="molecule type" value="Genomic_DNA"/>
</dbReference>
<dbReference type="InterPro" id="IPR036565">
    <property type="entry name" value="Mur-like_cat_sf"/>
</dbReference>
<proteinExistence type="predicted"/>
<organism evidence="3">
    <name type="scientific">bioreactor metagenome</name>
    <dbReference type="NCBI Taxonomy" id="1076179"/>
    <lineage>
        <taxon>unclassified sequences</taxon>
        <taxon>metagenomes</taxon>
        <taxon>ecological metagenomes</taxon>
    </lineage>
</organism>
<name>A0A644THP7_9ZZZZ</name>
<dbReference type="NCBIfam" id="TIGR04012">
    <property type="entry name" value="poly_gGlu_PgsB"/>
    <property type="match status" value="1"/>
</dbReference>
<feature type="domain" description="Mur ligase central" evidence="2">
    <location>
        <begin position="38"/>
        <end position="156"/>
    </location>
</feature>
<reference evidence="3" key="1">
    <citation type="submission" date="2019-08" db="EMBL/GenBank/DDBJ databases">
        <authorList>
            <person name="Kucharzyk K."/>
            <person name="Murdoch R.W."/>
            <person name="Higgins S."/>
            <person name="Loffler F."/>
        </authorList>
    </citation>
    <scope>NUCLEOTIDE SEQUENCE</scope>
</reference>
<evidence type="ECO:0000256" key="1">
    <source>
        <dbReference type="SAM" id="MobiDB-lite"/>
    </source>
</evidence>
<dbReference type="GO" id="GO:0016020">
    <property type="term" value="C:membrane"/>
    <property type="evidence" value="ECO:0007669"/>
    <property type="project" value="InterPro"/>
</dbReference>
<dbReference type="GO" id="GO:0016881">
    <property type="term" value="F:acid-amino acid ligase activity"/>
    <property type="evidence" value="ECO:0007669"/>
    <property type="project" value="InterPro"/>
</dbReference>
<dbReference type="AlphaFoldDB" id="A0A644THP7"/>
<dbReference type="InterPro" id="IPR013221">
    <property type="entry name" value="Mur_ligase_cen"/>
</dbReference>
<dbReference type="PANTHER" id="PTHR43445">
    <property type="entry name" value="UDP-N-ACETYLMURAMATE--L-ALANINE LIGASE-RELATED"/>
    <property type="match status" value="1"/>
</dbReference>
<dbReference type="PANTHER" id="PTHR43445:SF1">
    <property type="entry name" value="PGA SYNTHASE CAPB"/>
    <property type="match status" value="1"/>
</dbReference>
<gene>
    <name evidence="3" type="ORF">SDC9_12067</name>
</gene>